<dbReference type="SUPFAM" id="SSF52047">
    <property type="entry name" value="RNI-like"/>
    <property type="match status" value="1"/>
</dbReference>
<name>A0A0D7BFU1_9AGAR</name>
<dbReference type="EMBL" id="KN880501">
    <property type="protein sequence ID" value="KIY68491.1"/>
    <property type="molecule type" value="Genomic_DNA"/>
</dbReference>
<dbReference type="AlphaFoldDB" id="A0A0D7BFU1"/>
<accession>A0A0D7BFU1</accession>
<keyword evidence="2" id="KW-1185">Reference proteome</keyword>
<evidence type="ECO:0000313" key="2">
    <source>
        <dbReference type="Proteomes" id="UP000054007"/>
    </source>
</evidence>
<evidence type="ECO:0000313" key="1">
    <source>
        <dbReference type="EMBL" id="KIY68491.1"/>
    </source>
</evidence>
<reference evidence="1 2" key="1">
    <citation type="journal article" date="2015" name="Fungal Genet. Biol.">
        <title>Evolution of novel wood decay mechanisms in Agaricales revealed by the genome sequences of Fistulina hepatica and Cylindrobasidium torrendii.</title>
        <authorList>
            <person name="Floudas D."/>
            <person name="Held B.W."/>
            <person name="Riley R."/>
            <person name="Nagy L.G."/>
            <person name="Koehler G."/>
            <person name="Ransdell A.S."/>
            <person name="Younus H."/>
            <person name="Chow J."/>
            <person name="Chiniquy J."/>
            <person name="Lipzen A."/>
            <person name="Tritt A."/>
            <person name="Sun H."/>
            <person name="Haridas S."/>
            <person name="LaButti K."/>
            <person name="Ohm R.A."/>
            <person name="Kues U."/>
            <person name="Blanchette R.A."/>
            <person name="Grigoriev I.V."/>
            <person name="Minto R.E."/>
            <person name="Hibbett D.S."/>
        </authorList>
    </citation>
    <scope>NUCLEOTIDE SEQUENCE [LARGE SCALE GENOMIC DNA]</scope>
    <source>
        <strain evidence="1 2">FP15055 ss-10</strain>
    </source>
</reference>
<proteinExistence type="predicted"/>
<protein>
    <recommendedName>
        <fullName evidence="3">F-box domain-containing protein</fullName>
    </recommendedName>
</protein>
<dbReference type="Proteomes" id="UP000054007">
    <property type="component" value="Unassembled WGS sequence"/>
</dbReference>
<dbReference type="OrthoDB" id="2788229at2759"/>
<gene>
    <name evidence="1" type="ORF">CYLTODRAFT_443295</name>
</gene>
<organism evidence="1 2">
    <name type="scientific">Cylindrobasidium torrendii FP15055 ss-10</name>
    <dbReference type="NCBI Taxonomy" id="1314674"/>
    <lineage>
        <taxon>Eukaryota</taxon>
        <taxon>Fungi</taxon>
        <taxon>Dikarya</taxon>
        <taxon>Basidiomycota</taxon>
        <taxon>Agaricomycotina</taxon>
        <taxon>Agaricomycetes</taxon>
        <taxon>Agaricomycetidae</taxon>
        <taxon>Agaricales</taxon>
        <taxon>Marasmiineae</taxon>
        <taxon>Physalacriaceae</taxon>
        <taxon>Cylindrobasidium</taxon>
    </lineage>
</organism>
<evidence type="ECO:0008006" key="3">
    <source>
        <dbReference type="Google" id="ProtNLM"/>
    </source>
</evidence>
<sequence>MPHKSDNLESNTAILPKEIIDYIMDFHWRDKACLSACSLVCHAWTDSARRHLFRRLTIVVGVRSRSRLPPFRETFRFRKTIRPLYQLIRRTPHVQQYIKTLSFGIYCDTWRYESLRSIPRVESRRVWTWARYLSNIFNSLTAIEAFDFANGTKKPFITRCPPAIMASLSRVLRLASLKYFNMPVGSPHDMFHMLNLCPNVRHLSLGKCTIIEGQAPPRLDIRLPHRPIQLERLDVSFGWPPFLFMLDGSIGWPMDQVVRYDRLTHLSLNFTYRHPALEDALSKVEDVLRQTRATLTDLSMNSYLRQPLYDLIDMAKLERFEFHLEPGCVWSTRWLVDSFQHVPDRAVLEQFTLITEYDCHNWQRPREVWDVLDNPLAAWGSLREVRIWADVSTEHAEDLLPKLTALGKLNKTRWWLKFDWESQDRYIER</sequence>